<sequence length="783" mass="83376">MDKTVLARATEDSDSPTPGYLYGEIARMTQHSYDTCLKVQEYLIGRLKKSKPNIKYKALQVIKHSCREGRQDFRREMQKHVPVIKEALQFRGPPDPLKGDEYYRRVRDAAKECLDAIFDTNVSGVAGISNRIKGVGNPEAAPQPTGWFNRGSKDANQPPQQQFQGPGVYGGPGGYDPSGFPGGFNGPPYPGNEGPGGYGGPPGAYGGSQYPGGAPPPFGNQPNPNQMQGMGNPLFEEKKGGESKGFFGGLKEKVSFKSEPKVTFAGGPPGSQNPPEGWSFATNRGPTAGAFNPNANATYNPSEPYRPNPPSYGGPTGYAAPSGLYNTTETNSDHRQHQSQELREKAYEGERKKGRVGGVWDGVSTAAVAPSLAAPARNQPSYDPQQPTNRAERIQNEWAQEQYNQSYVRRNSSGQPPLPQQTAGASSDGSYERGIIESLCAPGGMRAVPPKDKLDAFLKSALTLDAEVVGPILDDLLTNDAWQVVSKALTVIDGLLATSGCETFHDYFSDNYDMILQVSTASDKAAVRDRAVKILHVLGKASSAPSTSSSSSNRRATATSTNSGTDLLGGFDDAPQQPPSSSTSSSSALFASQPPSSSGGGGGLFAGLQTSGEDQSAPPPHQSHQQQQSVNSAADMFGGLTLGGGSTDSSSQKPPATSSTSSFDPLLQPTPAPQAMPMNMYSHAQPMAMMGHAPMAPMPYMQPGYMQPMMPMVAVMPPMQPMQPMQPMLAKPMMPTSQVIGAAMIPTGYIAKTIHEPTDDKANVNYMGRDDSFNFVKDHMKGS</sequence>
<comment type="subcellular location">
    <subcellularLocation>
        <location evidence="1">Cytoplasmic vesicle</location>
    </subcellularLocation>
    <subcellularLocation>
        <location evidence="2">Golgi apparatus</location>
        <location evidence="2">trans-Golgi network</location>
    </subcellularLocation>
</comment>
<evidence type="ECO:0000313" key="7">
    <source>
        <dbReference type="EMBL" id="KAF0729436.1"/>
    </source>
</evidence>
<feature type="region of interest" description="Disordered" evidence="5">
    <location>
        <begin position="371"/>
        <end position="390"/>
    </location>
</feature>
<evidence type="ECO:0000256" key="5">
    <source>
        <dbReference type="SAM" id="MobiDB-lite"/>
    </source>
</evidence>
<dbReference type="EMBL" id="VJMJ01000164">
    <property type="protein sequence ID" value="KAF0729436.1"/>
    <property type="molecule type" value="Genomic_DNA"/>
</dbReference>
<feature type="domain" description="ENTH" evidence="6">
    <location>
        <begin position="1"/>
        <end position="127"/>
    </location>
</feature>
<evidence type="ECO:0000256" key="1">
    <source>
        <dbReference type="ARBA" id="ARBA00004541"/>
    </source>
</evidence>
<name>A0A6G0WPT9_9STRA</name>
<evidence type="ECO:0000259" key="6">
    <source>
        <dbReference type="PROSITE" id="PS50942"/>
    </source>
</evidence>
<feature type="compositionally biased region" description="Low complexity" evidence="5">
    <location>
        <begin position="157"/>
        <end position="166"/>
    </location>
</feature>
<evidence type="ECO:0000256" key="3">
    <source>
        <dbReference type="ARBA" id="ARBA00023034"/>
    </source>
</evidence>
<feature type="compositionally biased region" description="Low complexity" evidence="5">
    <location>
        <begin position="579"/>
        <end position="597"/>
    </location>
</feature>
<keyword evidence="8" id="KW-1185">Reference proteome</keyword>
<evidence type="ECO:0000313" key="8">
    <source>
        <dbReference type="Proteomes" id="UP000481153"/>
    </source>
</evidence>
<dbReference type="PANTHER" id="PTHR21514:SF0">
    <property type="entry name" value="AP-4 COMPLEX ACCESSORY SUBUNIT TEPSIN"/>
    <property type="match status" value="1"/>
</dbReference>
<dbReference type="InterPro" id="IPR035802">
    <property type="entry name" value="ENTH/VHS_tepsin"/>
</dbReference>
<feature type="compositionally biased region" description="Polar residues" evidence="5">
    <location>
        <begin position="378"/>
        <end position="389"/>
    </location>
</feature>
<comment type="caution">
    <text evidence="7">The sequence shown here is derived from an EMBL/GenBank/DDBJ whole genome shotgun (WGS) entry which is preliminary data.</text>
</comment>
<dbReference type="SUPFAM" id="SSF48371">
    <property type="entry name" value="ARM repeat"/>
    <property type="match status" value="1"/>
</dbReference>
<dbReference type="VEuPathDB" id="FungiDB:AeMF1_008906"/>
<feature type="compositionally biased region" description="Low complexity" evidence="5">
    <location>
        <begin position="220"/>
        <end position="234"/>
    </location>
</feature>
<gene>
    <name evidence="7" type="ORF">Ae201684_012937</name>
</gene>
<reference evidence="7 8" key="1">
    <citation type="submission" date="2019-07" db="EMBL/GenBank/DDBJ databases">
        <title>Genomics analysis of Aphanomyces spp. identifies a new class of oomycete effector associated with host adaptation.</title>
        <authorList>
            <person name="Gaulin E."/>
        </authorList>
    </citation>
    <scope>NUCLEOTIDE SEQUENCE [LARGE SCALE GENOMIC DNA]</scope>
    <source>
        <strain evidence="7 8">ATCC 201684</strain>
    </source>
</reference>
<dbReference type="Gene3D" id="1.25.40.90">
    <property type="match status" value="1"/>
</dbReference>
<feature type="region of interest" description="Disordered" evidence="5">
    <location>
        <begin position="135"/>
        <end position="353"/>
    </location>
</feature>
<dbReference type="InterPro" id="IPR039273">
    <property type="entry name" value="TEPSIN"/>
</dbReference>
<dbReference type="Proteomes" id="UP000481153">
    <property type="component" value="Unassembled WGS sequence"/>
</dbReference>
<dbReference type="CDD" id="cd03572">
    <property type="entry name" value="ENTH_like_Tepsin"/>
    <property type="match status" value="1"/>
</dbReference>
<keyword evidence="3" id="KW-0333">Golgi apparatus</keyword>
<dbReference type="AlphaFoldDB" id="A0A6G0WPT9"/>
<feature type="compositionally biased region" description="Polar residues" evidence="5">
    <location>
        <begin position="652"/>
        <end position="663"/>
    </location>
</feature>
<evidence type="ECO:0000256" key="4">
    <source>
        <dbReference type="ARBA" id="ARBA00023329"/>
    </source>
</evidence>
<dbReference type="InterPro" id="IPR016024">
    <property type="entry name" value="ARM-type_fold"/>
</dbReference>
<feature type="region of interest" description="Disordered" evidence="5">
    <location>
        <begin position="542"/>
        <end position="676"/>
    </location>
</feature>
<feature type="compositionally biased region" description="Polar residues" evidence="5">
    <location>
        <begin position="409"/>
        <end position="429"/>
    </location>
</feature>
<feature type="region of interest" description="Disordered" evidence="5">
    <location>
        <begin position="409"/>
        <end position="430"/>
    </location>
</feature>
<dbReference type="InterPro" id="IPR008942">
    <property type="entry name" value="ENTH_VHS"/>
</dbReference>
<dbReference type="PROSITE" id="PS50942">
    <property type="entry name" value="ENTH"/>
    <property type="match status" value="1"/>
</dbReference>
<feature type="compositionally biased region" description="Low complexity" evidence="5">
    <location>
        <begin position="606"/>
        <end position="629"/>
    </location>
</feature>
<feature type="compositionally biased region" description="Gly residues" evidence="5">
    <location>
        <begin position="193"/>
        <end position="210"/>
    </location>
</feature>
<feature type="compositionally biased region" description="Basic and acidic residues" evidence="5">
    <location>
        <begin position="250"/>
        <end position="260"/>
    </location>
</feature>
<proteinExistence type="predicted"/>
<feature type="compositionally biased region" description="Basic and acidic residues" evidence="5">
    <location>
        <begin position="331"/>
        <end position="351"/>
    </location>
</feature>
<dbReference type="SUPFAM" id="SSF48464">
    <property type="entry name" value="ENTH/VHS domain"/>
    <property type="match status" value="1"/>
</dbReference>
<organism evidence="7 8">
    <name type="scientific">Aphanomyces euteiches</name>
    <dbReference type="NCBI Taxonomy" id="100861"/>
    <lineage>
        <taxon>Eukaryota</taxon>
        <taxon>Sar</taxon>
        <taxon>Stramenopiles</taxon>
        <taxon>Oomycota</taxon>
        <taxon>Saprolegniomycetes</taxon>
        <taxon>Saprolegniales</taxon>
        <taxon>Verrucalvaceae</taxon>
        <taxon>Aphanomyces</taxon>
    </lineage>
</organism>
<keyword evidence="4" id="KW-0968">Cytoplasmic vesicle</keyword>
<dbReference type="PANTHER" id="PTHR21514">
    <property type="entry name" value="AP-4 COMPLEX ACCESSORY SUBUNIT TEPSIN"/>
    <property type="match status" value="1"/>
</dbReference>
<dbReference type="GO" id="GO:0032588">
    <property type="term" value="C:trans-Golgi network membrane"/>
    <property type="evidence" value="ECO:0007669"/>
    <property type="project" value="TreeGrafter"/>
</dbReference>
<evidence type="ECO:0000256" key="2">
    <source>
        <dbReference type="ARBA" id="ARBA00004601"/>
    </source>
</evidence>
<dbReference type="InterPro" id="IPR013809">
    <property type="entry name" value="ENTH"/>
</dbReference>
<dbReference type="Pfam" id="PF01417">
    <property type="entry name" value="ENTH"/>
    <property type="match status" value="1"/>
</dbReference>
<protein>
    <recommendedName>
        <fullName evidence="6">ENTH domain-containing protein</fullName>
    </recommendedName>
</protein>
<feature type="compositionally biased region" description="Low complexity" evidence="5">
    <location>
        <begin position="542"/>
        <end position="563"/>
    </location>
</feature>
<feature type="compositionally biased region" description="Gly residues" evidence="5">
    <location>
        <begin position="167"/>
        <end position="185"/>
    </location>
</feature>
<dbReference type="GO" id="GO:0031410">
    <property type="term" value="C:cytoplasmic vesicle"/>
    <property type="evidence" value="ECO:0007669"/>
    <property type="project" value="UniProtKB-SubCell"/>
</dbReference>
<accession>A0A6G0WPT9</accession>